<feature type="compositionally biased region" description="Polar residues" evidence="18">
    <location>
        <begin position="578"/>
        <end position="590"/>
    </location>
</feature>
<dbReference type="GO" id="GO:0015031">
    <property type="term" value="P:protein transport"/>
    <property type="evidence" value="ECO:0007669"/>
    <property type="project" value="UniProtKB-KW"/>
</dbReference>
<dbReference type="AlphaFoldDB" id="E4WWA9"/>
<evidence type="ECO:0000256" key="11">
    <source>
        <dbReference type="ARBA" id="ARBA00022837"/>
    </source>
</evidence>
<keyword evidence="6" id="KW-0963">Cytoplasm</keyword>
<evidence type="ECO:0000259" key="20">
    <source>
        <dbReference type="PROSITE" id="PS50222"/>
    </source>
</evidence>
<feature type="coiled-coil region" evidence="17">
    <location>
        <begin position="54"/>
        <end position="125"/>
    </location>
</feature>
<evidence type="ECO:0000256" key="18">
    <source>
        <dbReference type="SAM" id="MobiDB-lite"/>
    </source>
</evidence>
<dbReference type="OrthoDB" id="191686at2759"/>
<evidence type="ECO:0000256" key="3">
    <source>
        <dbReference type="ARBA" id="ARBA00004496"/>
    </source>
</evidence>
<evidence type="ECO:0000256" key="14">
    <source>
        <dbReference type="ARBA" id="ARBA00023242"/>
    </source>
</evidence>
<evidence type="ECO:0000256" key="2">
    <source>
        <dbReference type="ARBA" id="ARBA00004236"/>
    </source>
</evidence>
<dbReference type="InParanoid" id="E4WWA9"/>
<evidence type="ECO:0000313" key="21">
    <source>
        <dbReference type="EMBL" id="CBY21413.1"/>
    </source>
</evidence>
<feature type="region of interest" description="Disordered" evidence="18">
    <location>
        <begin position="241"/>
        <end position="260"/>
    </location>
</feature>
<dbReference type="InterPro" id="IPR002048">
    <property type="entry name" value="EF_hand_dom"/>
</dbReference>
<evidence type="ECO:0000256" key="17">
    <source>
        <dbReference type="SAM" id="Coils"/>
    </source>
</evidence>
<evidence type="ECO:0000256" key="1">
    <source>
        <dbReference type="ARBA" id="ARBA00004123"/>
    </source>
</evidence>
<keyword evidence="14" id="KW-0539">Nucleus</keyword>
<sequence>MQEHYVSLFEDTLDELADVIEQEEPVGTYLDGKEEMISERRKLLESVSSCRSRIQSDLDKHNDMKKVLQEYEQEAKVQLAENKAMKEEIAKLEKEMGEQGLDTIKEQLNAAHASFSEEILKLKADQSDEINALEQIIEEKTKFIYLQDEKIKNFLKDEIIHKKNLEEERSKFQELEEKLLSSFEEKLHDREQSHDSEIKKLNMAIEDLQNSQNEELENGQERVDRLSDANDELKEQNEKLSKELDDLKNNNKEPEESVFREENEKLEKVIEALRSEIRNISTDSESVQDFKNLLEANEKLKEEICALESIVTPAEDIQKLNEEINSLKKQIYNFEDLELRREEEFFSLNEKIAKLEDADLTTQLEKDCLEEKIGAKEGEIADLKERNFDLEEKLSIFMLEETIKSEAKIEDDEEALTYDDEPDLAMTSQNVEYEKESSILCSLLLYFLIVLLACVLIFWPELSRAVARDYPETADTFRQSFKSFEESTTKIVAIALDYTPDSIVFHGQLMCQTAQNIASKAQEFIQLRGYEEYLDRVSELMLEAQKRLRLAQKRFRHFSNAVYTDNLQKKTQIKSQLNKQKFGGTTSSSTLRKKRYSRKMGNSNSAPPVEDVDKIKKDTKLPVQKIKTLWYRFNDLDKHKRGFLSREDLSGIPAFALNPLAERIIDLFLPPDGPQNCSFERFCFVLAHFQPTRPETEENDLNSAYHKAKLMFEVFDRDGNGQISMEEVLKTLRQMVGSNINDDQLAQIAKRVVYESVNDESRYSTNEMPSVEMDDFLKTMDLKTVEYKMSVKF</sequence>
<feature type="domain" description="EF-hand" evidence="20">
    <location>
        <begin position="703"/>
        <end position="738"/>
    </location>
</feature>
<feature type="region of interest" description="Disordered" evidence="18">
    <location>
        <begin position="578"/>
        <end position="613"/>
    </location>
</feature>
<dbReference type="GO" id="GO:0005634">
    <property type="term" value="C:nucleus"/>
    <property type="evidence" value="ECO:0007669"/>
    <property type="project" value="UniProtKB-SubCell"/>
</dbReference>
<accession>E4WWA9</accession>
<evidence type="ECO:0000256" key="6">
    <source>
        <dbReference type="ARBA" id="ARBA00022490"/>
    </source>
</evidence>
<dbReference type="Gene3D" id="1.10.238.10">
    <property type="entry name" value="EF-hand"/>
    <property type="match status" value="1"/>
</dbReference>
<dbReference type="PROSITE" id="PS00018">
    <property type="entry name" value="EF_HAND_1"/>
    <property type="match status" value="1"/>
</dbReference>
<keyword evidence="7" id="KW-0597">Phosphoprotein</keyword>
<dbReference type="SUPFAM" id="SSF47473">
    <property type="entry name" value="EF-hand"/>
    <property type="match status" value="1"/>
</dbReference>
<comment type="subcellular location">
    <subcellularLocation>
        <location evidence="2">Cell membrane</location>
    </subcellularLocation>
    <subcellularLocation>
        <location evidence="3">Cytoplasm</location>
    </subcellularLocation>
    <subcellularLocation>
        <location evidence="1">Nucleus</location>
    </subcellularLocation>
</comment>
<keyword evidence="5" id="KW-1003">Cell membrane</keyword>
<keyword evidence="13 19" id="KW-0472">Membrane</keyword>
<evidence type="ECO:0000256" key="12">
    <source>
        <dbReference type="ARBA" id="ARBA00022927"/>
    </source>
</evidence>
<evidence type="ECO:0000256" key="5">
    <source>
        <dbReference type="ARBA" id="ARBA00022475"/>
    </source>
</evidence>
<gene>
    <name evidence="21" type="ORF">GSOID_T00009179001</name>
</gene>
<dbReference type="GO" id="GO:0005886">
    <property type="term" value="C:plasma membrane"/>
    <property type="evidence" value="ECO:0007669"/>
    <property type="project" value="UniProtKB-SubCell"/>
</dbReference>
<evidence type="ECO:0000256" key="4">
    <source>
        <dbReference type="ARBA" id="ARBA00022448"/>
    </source>
</evidence>
<keyword evidence="8" id="KW-0519">Myristate</keyword>
<keyword evidence="17" id="KW-0175">Coiled coil</keyword>
<protein>
    <recommendedName>
        <fullName evidence="20">EF-hand domain-containing protein</fullName>
    </recommendedName>
</protein>
<keyword evidence="15" id="KW-0449">Lipoprotein</keyword>
<evidence type="ECO:0000313" key="22">
    <source>
        <dbReference type="Proteomes" id="UP000001307"/>
    </source>
</evidence>
<evidence type="ECO:0000256" key="19">
    <source>
        <dbReference type="SAM" id="Phobius"/>
    </source>
</evidence>
<keyword evidence="19" id="KW-1133">Transmembrane helix</keyword>
<organism evidence="21">
    <name type="scientific">Oikopleura dioica</name>
    <name type="common">Tunicate</name>
    <dbReference type="NCBI Taxonomy" id="34765"/>
    <lineage>
        <taxon>Eukaryota</taxon>
        <taxon>Metazoa</taxon>
        <taxon>Chordata</taxon>
        <taxon>Tunicata</taxon>
        <taxon>Appendicularia</taxon>
        <taxon>Copelata</taxon>
        <taxon>Oikopleuridae</taxon>
        <taxon>Oikopleura</taxon>
    </lineage>
</organism>
<dbReference type="InterPro" id="IPR051875">
    <property type="entry name" value="Calcineurin_B_homologous"/>
</dbReference>
<evidence type="ECO:0000256" key="9">
    <source>
        <dbReference type="ARBA" id="ARBA00022723"/>
    </source>
</evidence>
<evidence type="ECO:0000256" key="16">
    <source>
        <dbReference type="ARBA" id="ARBA00038164"/>
    </source>
</evidence>
<dbReference type="PROSITE" id="PS50222">
    <property type="entry name" value="EF_HAND_2"/>
    <property type="match status" value="1"/>
</dbReference>
<evidence type="ECO:0000256" key="10">
    <source>
        <dbReference type="ARBA" id="ARBA00022737"/>
    </source>
</evidence>
<keyword evidence="4" id="KW-0813">Transport</keyword>
<dbReference type="GO" id="GO:0005509">
    <property type="term" value="F:calcium ion binding"/>
    <property type="evidence" value="ECO:0007669"/>
    <property type="project" value="InterPro"/>
</dbReference>
<dbReference type="InterPro" id="IPR018247">
    <property type="entry name" value="EF_Hand_1_Ca_BS"/>
</dbReference>
<keyword evidence="11" id="KW-0106">Calcium</keyword>
<keyword evidence="12" id="KW-0653">Protein transport</keyword>
<keyword evidence="19" id="KW-0812">Transmembrane</keyword>
<dbReference type="Proteomes" id="UP000001307">
    <property type="component" value="Unassembled WGS sequence"/>
</dbReference>
<dbReference type="InterPro" id="IPR011992">
    <property type="entry name" value="EF-hand-dom_pair"/>
</dbReference>
<evidence type="ECO:0000256" key="13">
    <source>
        <dbReference type="ARBA" id="ARBA00023136"/>
    </source>
</evidence>
<evidence type="ECO:0000256" key="7">
    <source>
        <dbReference type="ARBA" id="ARBA00022553"/>
    </source>
</evidence>
<feature type="transmembrane region" description="Helical" evidence="19">
    <location>
        <begin position="437"/>
        <end position="459"/>
    </location>
</feature>
<dbReference type="GO" id="GO:0005737">
    <property type="term" value="C:cytoplasm"/>
    <property type="evidence" value="ECO:0007669"/>
    <property type="project" value="UniProtKB-SubCell"/>
</dbReference>
<evidence type="ECO:0000256" key="8">
    <source>
        <dbReference type="ARBA" id="ARBA00022707"/>
    </source>
</evidence>
<feature type="coiled-coil region" evidence="17">
    <location>
        <begin position="366"/>
        <end position="393"/>
    </location>
</feature>
<keyword evidence="10" id="KW-0677">Repeat</keyword>
<evidence type="ECO:0000256" key="15">
    <source>
        <dbReference type="ARBA" id="ARBA00023288"/>
    </source>
</evidence>
<dbReference type="SMART" id="SM00054">
    <property type="entry name" value="EFh"/>
    <property type="match status" value="1"/>
</dbReference>
<proteinExistence type="inferred from homology"/>
<reference evidence="21" key="1">
    <citation type="journal article" date="2010" name="Science">
        <title>Plasticity of animal genome architecture unmasked by rapid evolution of a pelagic tunicate.</title>
        <authorList>
            <person name="Denoeud F."/>
            <person name="Henriet S."/>
            <person name="Mungpakdee S."/>
            <person name="Aury J.M."/>
            <person name="Da Silva C."/>
            <person name="Brinkmann H."/>
            <person name="Mikhaleva J."/>
            <person name="Olsen L.C."/>
            <person name="Jubin C."/>
            <person name="Canestro C."/>
            <person name="Bouquet J.M."/>
            <person name="Danks G."/>
            <person name="Poulain J."/>
            <person name="Campsteijn C."/>
            <person name="Adamski M."/>
            <person name="Cross I."/>
            <person name="Yadetie F."/>
            <person name="Muffato M."/>
            <person name="Louis A."/>
            <person name="Butcher S."/>
            <person name="Tsagkogeorga G."/>
            <person name="Konrad A."/>
            <person name="Singh S."/>
            <person name="Jensen M.F."/>
            <person name="Cong E.H."/>
            <person name="Eikeseth-Otteraa H."/>
            <person name="Noel B."/>
            <person name="Anthouard V."/>
            <person name="Porcel B.M."/>
            <person name="Kachouri-Lafond R."/>
            <person name="Nishino A."/>
            <person name="Ugolini M."/>
            <person name="Chourrout P."/>
            <person name="Nishida H."/>
            <person name="Aasland R."/>
            <person name="Huzurbazar S."/>
            <person name="Westhof E."/>
            <person name="Delsuc F."/>
            <person name="Lehrach H."/>
            <person name="Reinhardt R."/>
            <person name="Weissenbach J."/>
            <person name="Roy S.W."/>
            <person name="Artiguenave F."/>
            <person name="Postlethwait J.H."/>
            <person name="Manak J.R."/>
            <person name="Thompson E.M."/>
            <person name="Jaillon O."/>
            <person name="Du Pasquier L."/>
            <person name="Boudinot P."/>
            <person name="Liberles D.A."/>
            <person name="Volff J.N."/>
            <person name="Philippe H."/>
            <person name="Lenhard B."/>
            <person name="Roest Crollius H."/>
            <person name="Wincker P."/>
            <person name="Chourrout D."/>
        </authorList>
    </citation>
    <scope>NUCLEOTIDE SEQUENCE [LARGE SCALE GENOMIC DNA]</scope>
</reference>
<keyword evidence="22" id="KW-1185">Reference proteome</keyword>
<dbReference type="EMBL" id="FN653017">
    <property type="protein sequence ID" value="CBY21413.1"/>
    <property type="molecule type" value="Genomic_DNA"/>
</dbReference>
<dbReference type="PANTHER" id="PTHR46002">
    <property type="entry name" value="EG:114D9.1 PROTEIN-RELATED"/>
    <property type="match status" value="1"/>
</dbReference>
<keyword evidence="9" id="KW-0479">Metal-binding</keyword>
<name>E4WWA9_OIKDI</name>
<comment type="similarity">
    <text evidence="16">Belongs to the calcineurin regulatory subunit family. CHP subfamily.</text>
</comment>